<reference evidence="2 3" key="1">
    <citation type="journal article" date="2015" name="Sci. Rep.">
        <title>The power of single molecule real-time sequencing technology in the de novo assembly of a eukaryotic genome.</title>
        <authorList>
            <person name="Sakai H."/>
            <person name="Naito K."/>
            <person name="Ogiso-Tanaka E."/>
            <person name="Takahashi Y."/>
            <person name="Iseki K."/>
            <person name="Muto C."/>
            <person name="Satou K."/>
            <person name="Teruya K."/>
            <person name="Shiroma A."/>
            <person name="Shimoji M."/>
            <person name="Hirano T."/>
            <person name="Itoh T."/>
            <person name="Kaga A."/>
            <person name="Tomooka N."/>
        </authorList>
    </citation>
    <scope>NUCLEOTIDE SEQUENCE [LARGE SCALE GENOMIC DNA]</scope>
    <source>
        <strain evidence="3">cv. Shumari</strain>
    </source>
</reference>
<feature type="transmembrane region" description="Helical" evidence="1">
    <location>
        <begin position="70"/>
        <end position="90"/>
    </location>
</feature>
<organism evidence="2 3">
    <name type="scientific">Vigna angularis var. angularis</name>
    <dbReference type="NCBI Taxonomy" id="157739"/>
    <lineage>
        <taxon>Eukaryota</taxon>
        <taxon>Viridiplantae</taxon>
        <taxon>Streptophyta</taxon>
        <taxon>Embryophyta</taxon>
        <taxon>Tracheophyta</taxon>
        <taxon>Spermatophyta</taxon>
        <taxon>Magnoliopsida</taxon>
        <taxon>eudicotyledons</taxon>
        <taxon>Gunneridae</taxon>
        <taxon>Pentapetalae</taxon>
        <taxon>rosids</taxon>
        <taxon>fabids</taxon>
        <taxon>Fabales</taxon>
        <taxon>Fabaceae</taxon>
        <taxon>Papilionoideae</taxon>
        <taxon>50 kb inversion clade</taxon>
        <taxon>NPAAA clade</taxon>
        <taxon>indigoferoid/millettioid clade</taxon>
        <taxon>Phaseoleae</taxon>
        <taxon>Vigna</taxon>
    </lineage>
</organism>
<dbReference type="EMBL" id="AP015037">
    <property type="protein sequence ID" value="BAT86184.1"/>
    <property type="molecule type" value="Genomic_DNA"/>
</dbReference>
<keyword evidence="1" id="KW-0472">Membrane</keyword>
<evidence type="ECO:0000256" key="1">
    <source>
        <dbReference type="SAM" id="Phobius"/>
    </source>
</evidence>
<evidence type="ECO:0000313" key="3">
    <source>
        <dbReference type="Proteomes" id="UP000291084"/>
    </source>
</evidence>
<sequence>MSLEKMAEVCDWCCSLEPEIMDPKVLSGTKCVAGLIWLHNDSGAASISIGLWRYSDHLASSVSPHEERTLFLLLVNSLLPSLVLLPLLLLEALGSQ</sequence>
<keyword evidence="1" id="KW-0812">Transmembrane</keyword>
<gene>
    <name evidence="2" type="primary">Vigan.04G381200</name>
    <name evidence="2" type="ORF">VIGAN_04381200</name>
</gene>
<dbReference type="AlphaFoldDB" id="A0A0S3S057"/>
<name>A0A0S3S057_PHAAN</name>
<keyword evidence="1" id="KW-1133">Transmembrane helix</keyword>
<keyword evidence="3" id="KW-1185">Reference proteome</keyword>
<evidence type="ECO:0000313" key="2">
    <source>
        <dbReference type="EMBL" id="BAT86184.1"/>
    </source>
</evidence>
<proteinExistence type="predicted"/>
<dbReference type="Proteomes" id="UP000291084">
    <property type="component" value="Chromosome 4"/>
</dbReference>
<accession>A0A0S3S057</accession>
<protein>
    <submittedName>
        <fullName evidence="2">Uncharacterized protein</fullName>
    </submittedName>
</protein>